<organism evidence="3 4">
    <name type="scientific">Microbacterium sediminicola</name>
    <dbReference type="NCBI Taxonomy" id="415210"/>
    <lineage>
        <taxon>Bacteria</taxon>
        <taxon>Bacillati</taxon>
        <taxon>Actinomycetota</taxon>
        <taxon>Actinomycetes</taxon>
        <taxon>Micrococcales</taxon>
        <taxon>Microbacteriaceae</taxon>
        <taxon>Microbacterium</taxon>
    </lineage>
</organism>
<protein>
    <recommendedName>
        <fullName evidence="2">DUF2510 domain-containing protein</fullName>
    </recommendedName>
</protein>
<keyword evidence="1" id="KW-0472">Membrane</keyword>
<dbReference type="Proteomes" id="UP001501690">
    <property type="component" value="Unassembled WGS sequence"/>
</dbReference>
<feature type="transmembrane region" description="Helical" evidence="1">
    <location>
        <begin position="62"/>
        <end position="83"/>
    </location>
</feature>
<accession>A0ABP4TF90</accession>
<dbReference type="Pfam" id="PF10708">
    <property type="entry name" value="DUF2510"/>
    <property type="match status" value="1"/>
</dbReference>
<evidence type="ECO:0000256" key="1">
    <source>
        <dbReference type="SAM" id="Phobius"/>
    </source>
</evidence>
<dbReference type="RefSeq" id="WP_344067608.1">
    <property type="nucleotide sequence ID" value="NZ_BAAAPL010000001.1"/>
</dbReference>
<comment type="caution">
    <text evidence="3">The sequence shown here is derived from an EMBL/GenBank/DDBJ whole genome shotgun (WGS) entry which is preliminary data.</text>
</comment>
<evidence type="ECO:0000313" key="3">
    <source>
        <dbReference type="EMBL" id="GAA1687037.1"/>
    </source>
</evidence>
<feature type="domain" description="DUF2510" evidence="2">
    <location>
        <begin position="9"/>
        <end position="40"/>
    </location>
</feature>
<evidence type="ECO:0000313" key="4">
    <source>
        <dbReference type="Proteomes" id="UP001501690"/>
    </source>
</evidence>
<dbReference type="EMBL" id="BAAAPL010000001">
    <property type="protein sequence ID" value="GAA1687037.1"/>
    <property type="molecule type" value="Genomic_DNA"/>
</dbReference>
<keyword evidence="1" id="KW-1133">Transmembrane helix</keyword>
<dbReference type="InterPro" id="IPR018929">
    <property type="entry name" value="DUF2510"/>
</dbReference>
<reference evidence="4" key="1">
    <citation type="journal article" date="2019" name="Int. J. Syst. Evol. Microbiol.">
        <title>The Global Catalogue of Microorganisms (GCM) 10K type strain sequencing project: providing services to taxonomists for standard genome sequencing and annotation.</title>
        <authorList>
            <consortium name="The Broad Institute Genomics Platform"/>
            <consortium name="The Broad Institute Genome Sequencing Center for Infectious Disease"/>
            <person name="Wu L."/>
            <person name="Ma J."/>
        </authorList>
    </citation>
    <scope>NUCLEOTIDE SEQUENCE [LARGE SCALE GENOMIC DNA]</scope>
    <source>
        <strain evidence="4">JCM 15577</strain>
    </source>
</reference>
<proteinExistence type="predicted"/>
<evidence type="ECO:0000259" key="2">
    <source>
        <dbReference type="Pfam" id="PF10708"/>
    </source>
</evidence>
<name>A0ABP4TF90_9MICO</name>
<sequence>MSTPQQTPAGWYPDPAVPGVQRWWDGAVWTGYMWPPAGAPGGVASPVRDEPRRSPGVDTNTVWIWLIILLPVVSTVLTLAMPWRMVFDIHPYIEAAEAASRGGVYTLDMMFPGNTVLFSVLWWVLMLSTWVIFGLQIWFAYRDRAVLVSRGIDRPFHWAWIFLSLAYPIGRAVVCIRRTGRGWAPLWTLIGVTVFGFIASGIIVTQMMVGTIDMVWELVEYGIRYST</sequence>
<feature type="transmembrane region" description="Helical" evidence="1">
    <location>
        <begin position="156"/>
        <end position="174"/>
    </location>
</feature>
<feature type="transmembrane region" description="Helical" evidence="1">
    <location>
        <begin position="116"/>
        <end position="141"/>
    </location>
</feature>
<feature type="transmembrane region" description="Helical" evidence="1">
    <location>
        <begin position="186"/>
        <end position="209"/>
    </location>
</feature>
<gene>
    <name evidence="3" type="ORF">GCM10009808_00030</name>
</gene>
<keyword evidence="1" id="KW-0812">Transmembrane</keyword>
<keyword evidence="4" id="KW-1185">Reference proteome</keyword>